<organism evidence="10 11">
    <name type="scientific">Latilactobacillus graminis DSM 20719</name>
    <dbReference type="NCBI Taxonomy" id="1423752"/>
    <lineage>
        <taxon>Bacteria</taxon>
        <taxon>Bacillati</taxon>
        <taxon>Bacillota</taxon>
        <taxon>Bacilli</taxon>
        <taxon>Lactobacillales</taxon>
        <taxon>Lactobacillaceae</taxon>
        <taxon>Latilactobacillus</taxon>
    </lineage>
</organism>
<gene>
    <name evidence="8" type="primary">divIB</name>
    <name evidence="10" type="ORF">FC90_GL001278</name>
</gene>
<evidence type="ECO:0000256" key="4">
    <source>
        <dbReference type="ARBA" id="ARBA00022692"/>
    </source>
</evidence>
<dbReference type="Gene3D" id="3.40.50.10960">
    <property type="match status" value="1"/>
</dbReference>
<dbReference type="PANTHER" id="PTHR37820:SF1">
    <property type="entry name" value="CELL DIVISION PROTEIN FTSQ"/>
    <property type="match status" value="1"/>
</dbReference>
<comment type="subcellular location">
    <subcellularLocation>
        <location evidence="8">Cell membrane</location>
        <topology evidence="8">Single-pass type II membrane protein</topology>
    </subcellularLocation>
    <subcellularLocation>
        <location evidence="1">Membrane</location>
    </subcellularLocation>
    <text evidence="8">Localizes to the division septum.</text>
</comment>
<evidence type="ECO:0000256" key="1">
    <source>
        <dbReference type="ARBA" id="ARBA00004370"/>
    </source>
</evidence>
<comment type="caution">
    <text evidence="10">The sequence shown here is derived from an EMBL/GenBank/DDBJ whole genome shotgun (WGS) entry which is preliminary data.</text>
</comment>
<dbReference type="InterPro" id="IPR034746">
    <property type="entry name" value="POTRA"/>
</dbReference>
<keyword evidence="3 8" id="KW-0132">Cell division</keyword>
<dbReference type="GO" id="GO:0032153">
    <property type="term" value="C:cell division site"/>
    <property type="evidence" value="ECO:0007669"/>
    <property type="project" value="UniProtKB-UniRule"/>
</dbReference>
<evidence type="ECO:0000313" key="10">
    <source>
        <dbReference type="EMBL" id="KRM24034.1"/>
    </source>
</evidence>
<sequence length="306" mass="34927">MKLLIVSFRKKGADDLKKKTTKNGSHDPLQLLTVWRTYQLKRWKKQRRQRLTPGRPTISDRLPRLKAQRTAKTKWRLISLLIIFTVGACVSMYFIAPISDIQQMTVKGTKSVPEQQVINASGIQIGDNALVQIWRAPTTASQIHKRLPKVKRVNVGLTHFNQLTFTVTEYPTVGYLVRHRQYYPILENGTILTTKMAQSLGNSPVYSQFKNDAFLKQGLKLYQAFPKSVQSAVSEIRLTAKHHNPYQVHLYMNDGNEIVGDLRTLAKKIKYYPTLAKQMGGKGRIDLEVGAYAKLFDNSKENSLKK</sequence>
<evidence type="ECO:0000259" key="9">
    <source>
        <dbReference type="PROSITE" id="PS51779"/>
    </source>
</evidence>
<reference evidence="10 11" key="1">
    <citation type="journal article" date="2015" name="Genome Announc.">
        <title>Expanding the biotechnology potential of lactobacilli through comparative genomics of 213 strains and associated genera.</title>
        <authorList>
            <person name="Sun Z."/>
            <person name="Harris H.M."/>
            <person name="McCann A."/>
            <person name="Guo C."/>
            <person name="Argimon S."/>
            <person name="Zhang W."/>
            <person name="Yang X."/>
            <person name="Jeffery I.B."/>
            <person name="Cooney J.C."/>
            <person name="Kagawa T.F."/>
            <person name="Liu W."/>
            <person name="Song Y."/>
            <person name="Salvetti E."/>
            <person name="Wrobel A."/>
            <person name="Rasinkangas P."/>
            <person name="Parkhill J."/>
            <person name="Rea M.C."/>
            <person name="O'Sullivan O."/>
            <person name="Ritari J."/>
            <person name="Douillard F.P."/>
            <person name="Paul Ross R."/>
            <person name="Yang R."/>
            <person name="Briner A.E."/>
            <person name="Felis G.E."/>
            <person name="de Vos W.M."/>
            <person name="Barrangou R."/>
            <person name="Klaenhammer T.R."/>
            <person name="Caufield P.W."/>
            <person name="Cui Y."/>
            <person name="Zhang H."/>
            <person name="O'Toole P.W."/>
        </authorList>
    </citation>
    <scope>NUCLEOTIDE SEQUENCE [LARGE SCALE GENOMIC DNA]</scope>
    <source>
        <strain evidence="10 11">DSM 20719</strain>
    </source>
</reference>
<dbReference type="PROSITE" id="PS51779">
    <property type="entry name" value="POTRA"/>
    <property type="match status" value="1"/>
</dbReference>
<evidence type="ECO:0000313" key="11">
    <source>
        <dbReference type="Proteomes" id="UP000050823"/>
    </source>
</evidence>
<evidence type="ECO:0000256" key="6">
    <source>
        <dbReference type="ARBA" id="ARBA00023136"/>
    </source>
</evidence>
<comment type="function">
    <text evidence="8">Cell division protein that may be involved in stabilizing or promoting the assembly of the division complex.</text>
</comment>
<dbReference type="InterPro" id="IPR005548">
    <property type="entry name" value="Cell_div_FtsQ/DivIB_C"/>
</dbReference>
<dbReference type="InterPro" id="IPR013685">
    <property type="entry name" value="POTRA_FtsQ_type"/>
</dbReference>
<keyword evidence="4 8" id="KW-0812">Transmembrane</keyword>
<comment type="similarity">
    <text evidence="8">Belongs to the FtsQ/DivIB family. DivIB subfamily.</text>
</comment>
<dbReference type="GO" id="GO:0043093">
    <property type="term" value="P:FtsZ-dependent cytokinesis"/>
    <property type="evidence" value="ECO:0007669"/>
    <property type="project" value="UniProtKB-UniRule"/>
</dbReference>
<name>A0AA89I6E1_9LACO</name>
<feature type="domain" description="POTRA" evidence="9">
    <location>
        <begin position="99"/>
        <end position="170"/>
    </location>
</feature>
<keyword evidence="5 8" id="KW-1133">Transmembrane helix</keyword>
<dbReference type="InterPro" id="IPR026580">
    <property type="entry name" value="DivIB"/>
</dbReference>
<dbReference type="InterPro" id="IPR050487">
    <property type="entry name" value="FtsQ_DivIB"/>
</dbReference>
<evidence type="ECO:0000256" key="8">
    <source>
        <dbReference type="HAMAP-Rule" id="MF_00912"/>
    </source>
</evidence>
<keyword evidence="6 8" id="KW-0472">Membrane</keyword>
<dbReference type="HAMAP" id="MF_00912">
    <property type="entry name" value="DivIB"/>
    <property type="match status" value="1"/>
</dbReference>
<dbReference type="Proteomes" id="UP000050823">
    <property type="component" value="Unassembled WGS sequence"/>
</dbReference>
<protein>
    <recommendedName>
        <fullName evidence="8">Cell division protein DivIB</fullName>
    </recommendedName>
</protein>
<keyword evidence="2 8" id="KW-1003">Cell membrane</keyword>
<dbReference type="AlphaFoldDB" id="A0AA89I6E1"/>
<dbReference type="PANTHER" id="PTHR37820">
    <property type="entry name" value="CELL DIVISION PROTEIN DIVIB"/>
    <property type="match status" value="1"/>
</dbReference>
<dbReference type="EMBL" id="AYZB01000005">
    <property type="protein sequence ID" value="KRM24034.1"/>
    <property type="molecule type" value="Genomic_DNA"/>
</dbReference>
<dbReference type="Pfam" id="PF03799">
    <property type="entry name" value="FtsQ_DivIB_C"/>
    <property type="match status" value="1"/>
</dbReference>
<feature type="transmembrane region" description="Helical" evidence="8">
    <location>
        <begin position="75"/>
        <end position="96"/>
    </location>
</feature>
<keyword evidence="7 8" id="KW-0131">Cell cycle</keyword>
<evidence type="ECO:0000256" key="3">
    <source>
        <dbReference type="ARBA" id="ARBA00022618"/>
    </source>
</evidence>
<proteinExistence type="inferred from homology"/>
<evidence type="ECO:0000256" key="2">
    <source>
        <dbReference type="ARBA" id="ARBA00022475"/>
    </source>
</evidence>
<accession>A0AA89I6E1</accession>
<evidence type="ECO:0000256" key="7">
    <source>
        <dbReference type="ARBA" id="ARBA00023306"/>
    </source>
</evidence>
<evidence type="ECO:0000256" key="5">
    <source>
        <dbReference type="ARBA" id="ARBA00022989"/>
    </source>
</evidence>
<dbReference type="GO" id="GO:0005886">
    <property type="term" value="C:plasma membrane"/>
    <property type="evidence" value="ECO:0007669"/>
    <property type="project" value="UniProtKB-SubCell"/>
</dbReference>
<dbReference type="Pfam" id="PF08478">
    <property type="entry name" value="POTRA_1"/>
    <property type="match status" value="1"/>
</dbReference>